<dbReference type="Gene3D" id="3.10.20.600">
    <property type="match status" value="1"/>
</dbReference>
<feature type="domain" description="Helix-hairpin-helix DNA-binding motif class 1" evidence="3">
    <location>
        <begin position="193"/>
        <end position="212"/>
    </location>
</feature>
<dbReference type="Proteomes" id="UP000574276">
    <property type="component" value="Unassembled WGS sequence"/>
</dbReference>
<keyword evidence="2" id="KW-0472">Membrane</keyword>
<dbReference type="SMART" id="SM00278">
    <property type="entry name" value="HhH1"/>
    <property type="match status" value="2"/>
</dbReference>
<keyword evidence="2" id="KW-1133">Transmembrane helix</keyword>
<name>A0A839JYA1_9FIRM</name>
<organism evidence="4 5">
    <name type="scientific">Variimorphobacter saccharofermentans</name>
    <dbReference type="NCBI Taxonomy" id="2755051"/>
    <lineage>
        <taxon>Bacteria</taxon>
        <taxon>Bacillati</taxon>
        <taxon>Bacillota</taxon>
        <taxon>Clostridia</taxon>
        <taxon>Lachnospirales</taxon>
        <taxon>Lachnospiraceae</taxon>
        <taxon>Variimorphobacter</taxon>
    </lineage>
</organism>
<feature type="compositionally biased region" description="Basic and acidic residues" evidence="1">
    <location>
        <begin position="60"/>
        <end position="81"/>
    </location>
</feature>
<dbReference type="InterPro" id="IPR010994">
    <property type="entry name" value="RuvA_2-like"/>
</dbReference>
<feature type="domain" description="Helix-hairpin-helix DNA-binding motif class 1" evidence="3">
    <location>
        <begin position="223"/>
        <end position="242"/>
    </location>
</feature>
<sequence>MNKKLIILGVVIGFIIISGVYYSYSRLSKSGEAVSLITTLSEDDVDNSNKKADANSLNTDTEKTLEEDPNIDKIDESKEPDVSELGDEVSEHSVIYVHLCGAVKHPGVYQVDTGTRLYDVIQVSGGLTGDAAGDFINQAQEVTDGQRIYIPSKEEVKELELSDYIANPSGDYDNSQKNDKTSELVNINTADKEELMTLPGIGHAKADSIIEYRLANGKFMNTEDIMNIPGIKEGLYRKISSYITVK</sequence>
<protein>
    <submittedName>
        <fullName evidence="4">Helix-hairpin-helix domain-containing protein</fullName>
    </submittedName>
</protein>
<dbReference type="AlphaFoldDB" id="A0A839JYA1"/>
<accession>A0A839JYA1</accession>
<evidence type="ECO:0000256" key="2">
    <source>
        <dbReference type="SAM" id="Phobius"/>
    </source>
</evidence>
<dbReference type="InterPro" id="IPR004509">
    <property type="entry name" value="Competence_ComEA_HhH"/>
</dbReference>
<evidence type="ECO:0000313" key="5">
    <source>
        <dbReference type="Proteomes" id="UP000574276"/>
    </source>
</evidence>
<evidence type="ECO:0000256" key="1">
    <source>
        <dbReference type="SAM" id="MobiDB-lite"/>
    </source>
</evidence>
<dbReference type="RefSeq" id="WP_228352351.1">
    <property type="nucleotide sequence ID" value="NZ_JACEGA010000001.1"/>
</dbReference>
<evidence type="ECO:0000313" key="4">
    <source>
        <dbReference type="EMBL" id="MBB2182645.1"/>
    </source>
</evidence>
<dbReference type="EMBL" id="JACEGA010000001">
    <property type="protein sequence ID" value="MBB2182645.1"/>
    <property type="molecule type" value="Genomic_DNA"/>
</dbReference>
<dbReference type="InterPro" id="IPR003583">
    <property type="entry name" value="Hlx-hairpin-Hlx_DNA-bd_motif"/>
</dbReference>
<dbReference type="PANTHER" id="PTHR21180">
    <property type="entry name" value="ENDONUCLEASE/EXONUCLEASE/PHOSPHATASE FAMILY DOMAIN-CONTAINING PROTEIN 1"/>
    <property type="match status" value="1"/>
</dbReference>
<dbReference type="GO" id="GO:0006281">
    <property type="term" value="P:DNA repair"/>
    <property type="evidence" value="ECO:0007669"/>
    <property type="project" value="InterPro"/>
</dbReference>
<feature type="region of interest" description="Disordered" evidence="1">
    <location>
        <begin position="45"/>
        <end position="82"/>
    </location>
</feature>
<dbReference type="NCBIfam" id="TIGR00426">
    <property type="entry name" value="competence protein ComEA helix-hairpin-helix repeat region"/>
    <property type="match status" value="1"/>
</dbReference>
<keyword evidence="2" id="KW-0812">Transmembrane</keyword>
<dbReference type="SUPFAM" id="SSF142984">
    <property type="entry name" value="Nqo1 middle domain-like"/>
    <property type="match status" value="1"/>
</dbReference>
<dbReference type="InterPro" id="IPR019554">
    <property type="entry name" value="Soluble_ligand-bd"/>
</dbReference>
<dbReference type="SUPFAM" id="SSF47781">
    <property type="entry name" value="RuvA domain 2-like"/>
    <property type="match status" value="1"/>
</dbReference>
<dbReference type="Gene3D" id="1.10.150.280">
    <property type="entry name" value="AF1531-like domain"/>
    <property type="match status" value="1"/>
</dbReference>
<dbReference type="InterPro" id="IPR051675">
    <property type="entry name" value="Endo/Exo/Phosphatase_dom_1"/>
</dbReference>
<gene>
    <name evidence="4" type="ORF">H0486_07130</name>
</gene>
<feature type="transmembrane region" description="Helical" evidence="2">
    <location>
        <begin position="6"/>
        <end position="24"/>
    </location>
</feature>
<dbReference type="PANTHER" id="PTHR21180:SF32">
    <property type="entry name" value="ENDONUCLEASE_EXONUCLEASE_PHOSPHATASE FAMILY DOMAIN-CONTAINING PROTEIN 1"/>
    <property type="match status" value="1"/>
</dbReference>
<dbReference type="Pfam" id="PF12836">
    <property type="entry name" value="HHH_3"/>
    <property type="match status" value="1"/>
</dbReference>
<reference evidence="4 5" key="1">
    <citation type="submission" date="2020-07" db="EMBL/GenBank/DDBJ databases">
        <title>Characterization and genome sequencing of isolate MD1, a novel member within the family Lachnospiraceae.</title>
        <authorList>
            <person name="Rettenmaier R."/>
            <person name="Di Bello L."/>
            <person name="Zinser C."/>
            <person name="Scheitz K."/>
            <person name="Liebl W."/>
            <person name="Zverlov V."/>
        </authorList>
    </citation>
    <scope>NUCLEOTIDE SEQUENCE [LARGE SCALE GENOMIC DNA]</scope>
    <source>
        <strain evidence="4 5">MD1</strain>
    </source>
</reference>
<evidence type="ECO:0000259" key="3">
    <source>
        <dbReference type="SMART" id="SM00278"/>
    </source>
</evidence>
<dbReference type="GO" id="GO:0015627">
    <property type="term" value="C:type II protein secretion system complex"/>
    <property type="evidence" value="ECO:0007669"/>
    <property type="project" value="TreeGrafter"/>
</dbReference>
<keyword evidence="5" id="KW-1185">Reference proteome</keyword>
<dbReference type="GO" id="GO:0003677">
    <property type="term" value="F:DNA binding"/>
    <property type="evidence" value="ECO:0007669"/>
    <property type="project" value="InterPro"/>
</dbReference>
<proteinExistence type="predicted"/>
<comment type="caution">
    <text evidence="4">The sequence shown here is derived from an EMBL/GenBank/DDBJ whole genome shotgun (WGS) entry which is preliminary data.</text>
</comment>
<dbReference type="Pfam" id="PF10531">
    <property type="entry name" value="SLBB"/>
    <property type="match status" value="1"/>
</dbReference>
<dbReference type="GO" id="GO:0015628">
    <property type="term" value="P:protein secretion by the type II secretion system"/>
    <property type="evidence" value="ECO:0007669"/>
    <property type="project" value="TreeGrafter"/>
</dbReference>